<dbReference type="InterPro" id="IPR043128">
    <property type="entry name" value="Rev_trsase/Diguanyl_cyclase"/>
</dbReference>
<keyword evidence="6" id="KW-0548">Nucleotidyltransferase</keyword>
<organism evidence="6 7">
    <name type="scientific">Pelotalea chapellei</name>
    <dbReference type="NCBI Taxonomy" id="44671"/>
    <lineage>
        <taxon>Bacteria</taxon>
        <taxon>Pseudomonadati</taxon>
        <taxon>Thermodesulfobacteriota</taxon>
        <taxon>Desulfuromonadia</taxon>
        <taxon>Geobacterales</taxon>
        <taxon>Geobacteraceae</taxon>
        <taxon>Pelotalea</taxon>
    </lineage>
</organism>
<dbReference type="Proteomes" id="UP000784128">
    <property type="component" value="Unassembled WGS sequence"/>
</dbReference>
<gene>
    <name evidence="6" type="ORF">KJB30_16595</name>
</gene>
<dbReference type="Gene3D" id="3.40.50.2300">
    <property type="match status" value="1"/>
</dbReference>
<evidence type="ECO:0000313" key="6">
    <source>
        <dbReference type="EMBL" id="MBT1073412.1"/>
    </source>
</evidence>
<evidence type="ECO:0000256" key="3">
    <source>
        <dbReference type="PROSITE-ProRule" id="PRU00169"/>
    </source>
</evidence>
<dbReference type="SUPFAM" id="SSF55073">
    <property type="entry name" value="Nucleotide cyclase"/>
    <property type="match status" value="1"/>
</dbReference>
<dbReference type="InterPro" id="IPR011006">
    <property type="entry name" value="CheY-like_superfamily"/>
</dbReference>
<keyword evidence="3" id="KW-0597">Phosphoprotein</keyword>
<dbReference type="InterPro" id="IPR050469">
    <property type="entry name" value="Diguanylate_Cyclase"/>
</dbReference>
<evidence type="ECO:0000256" key="1">
    <source>
        <dbReference type="ARBA" id="ARBA00012528"/>
    </source>
</evidence>
<dbReference type="PANTHER" id="PTHR45138">
    <property type="entry name" value="REGULATORY COMPONENTS OF SENSORY TRANSDUCTION SYSTEM"/>
    <property type="match status" value="1"/>
</dbReference>
<dbReference type="PANTHER" id="PTHR45138:SF9">
    <property type="entry name" value="DIGUANYLATE CYCLASE DGCM-RELATED"/>
    <property type="match status" value="1"/>
</dbReference>
<dbReference type="GO" id="GO:0052621">
    <property type="term" value="F:diguanylate cyclase activity"/>
    <property type="evidence" value="ECO:0007669"/>
    <property type="project" value="UniProtKB-EC"/>
</dbReference>
<dbReference type="InterPro" id="IPR001789">
    <property type="entry name" value="Sig_transdc_resp-reg_receiver"/>
</dbReference>
<feature type="domain" description="GGDEF" evidence="5">
    <location>
        <begin position="181"/>
        <end position="318"/>
    </location>
</feature>
<comment type="caution">
    <text evidence="6">The sequence shown here is derived from an EMBL/GenBank/DDBJ whole genome shotgun (WGS) entry which is preliminary data.</text>
</comment>
<feature type="modified residue" description="4-aspartylphosphate" evidence="3">
    <location>
        <position position="57"/>
    </location>
</feature>
<dbReference type="Gene3D" id="3.30.70.270">
    <property type="match status" value="1"/>
</dbReference>
<reference evidence="6 7" key="1">
    <citation type="submission" date="2021-05" db="EMBL/GenBank/DDBJ databases">
        <title>The draft genome of Geobacter chapellei DSM 13688.</title>
        <authorList>
            <person name="Xu Z."/>
            <person name="Masuda Y."/>
            <person name="Itoh H."/>
            <person name="Senoo K."/>
        </authorList>
    </citation>
    <scope>NUCLEOTIDE SEQUENCE [LARGE SCALE GENOMIC DNA]</scope>
    <source>
        <strain evidence="6 7">DSM 13688</strain>
    </source>
</reference>
<dbReference type="PROSITE" id="PS50887">
    <property type="entry name" value="GGDEF"/>
    <property type="match status" value="1"/>
</dbReference>
<feature type="domain" description="Response regulatory" evidence="4">
    <location>
        <begin position="9"/>
        <end position="124"/>
    </location>
</feature>
<accession>A0ABS5UCI7</accession>
<comment type="catalytic activity">
    <reaction evidence="2">
        <text>2 GTP = 3',3'-c-di-GMP + 2 diphosphate</text>
        <dbReference type="Rhea" id="RHEA:24898"/>
        <dbReference type="ChEBI" id="CHEBI:33019"/>
        <dbReference type="ChEBI" id="CHEBI:37565"/>
        <dbReference type="ChEBI" id="CHEBI:58805"/>
        <dbReference type="EC" id="2.7.7.65"/>
    </reaction>
</comment>
<keyword evidence="7" id="KW-1185">Reference proteome</keyword>
<dbReference type="SMART" id="SM00448">
    <property type="entry name" value="REC"/>
    <property type="match status" value="1"/>
</dbReference>
<dbReference type="Pfam" id="PF00072">
    <property type="entry name" value="Response_reg"/>
    <property type="match status" value="1"/>
</dbReference>
<dbReference type="Pfam" id="PF00990">
    <property type="entry name" value="GGDEF"/>
    <property type="match status" value="1"/>
</dbReference>
<dbReference type="SMART" id="SM00267">
    <property type="entry name" value="GGDEF"/>
    <property type="match status" value="1"/>
</dbReference>
<dbReference type="CDD" id="cd19920">
    <property type="entry name" value="REC_PA4781-like"/>
    <property type="match status" value="1"/>
</dbReference>
<evidence type="ECO:0000313" key="7">
    <source>
        <dbReference type="Proteomes" id="UP000784128"/>
    </source>
</evidence>
<protein>
    <recommendedName>
        <fullName evidence="1">diguanylate cyclase</fullName>
        <ecNumber evidence="1">2.7.7.65</ecNumber>
    </recommendedName>
</protein>
<dbReference type="NCBIfam" id="TIGR00254">
    <property type="entry name" value="GGDEF"/>
    <property type="match status" value="1"/>
</dbReference>
<dbReference type="InterPro" id="IPR000160">
    <property type="entry name" value="GGDEF_dom"/>
</dbReference>
<dbReference type="SUPFAM" id="SSF52172">
    <property type="entry name" value="CheY-like"/>
    <property type="match status" value="1"/>
</dbReference>
<keyword evidence="6" id="KW-0808">Transferase</keyword>
<dbReference type="CDD" id="cd01949">
    <property type="entry name" value="GGDEF"/>
    <property type="match status" value="1"/>
</dbReference>
<sequence length="338" mass="37950">MTTPVAKRKILIIDDTPANIQVINQILQDHYRIYFAVSGSDGLNVAQRELPDLILLDIMMPEMDGYEVCAALKSNEATSRIPVIFITAITSIEDEARGLEAGAIDYITKPISPPVLKIRIKNHLELKHYSDKLMLLTKELTLKNQQLEVLARQDSLTGLANRRWFNEAMCDEVRRAQRSGETLSLLMVDLDCFKNYNDHYGHLAGDECLRLVGRTLLASFKRAGDLPVRYGGEEFVVILPNTKATQSLKLAENLRRKVAHLAIPHSCSEVASHVTCSVGVVTAQASESRSADWFTFHADKALYQAKDAGRNRVVSMVFDDFHDQLKYPQEFMTGDLKS</sequence>
<dbReference type="InterPro" id="IPR029787">
    <property type="entry name" value="Nucleotide_cyclase"/>
</dbReference>
<dbReference type="EMBL" id="JAHDYS010000021">
    <property type="protein sequence ID" value="MBT1073412.1"/>
    <property type="molecule type" value="Genomic_DNA"/>
</dbReference>
<proteinExistence type="predicted"/>
<evidence type="ECO:0000256" key="2">
    <source>
        <dbReference type="ARBA" id="ARBA00034247"/>
    </source>
</evidence>
<dbReference type="EC" id="2.7.7.65" evidence="1"/>
<evidence type="ECO:0000259" key="5">
    <source>
        <dbReference type="PROSITE" id="PS50887"/>
    </source>
</evidence>
<dbReference type="PROSITE" id="PS50110">
    <property type="entry name" value="RESPONSE_REGULATORY"/>
    <property type="match status" value="1"/>
</dbReference>
<evidence type="ECO:0000259" key="4">
    <source>
        <dbReference type="PROSITE" id="PS50110"/>
    </source>
</evidence>
<name>A0ABS5UCI7_9BACT</name>